<dbReference type="AlphaFoldDB" id="A0A4V6JHB9"/>
<reference evidence="3" key="2">
    <citation type="submission" date="2017-09" db="EMBL/GenBank/DDBJ databases">
        <title>FDA dAtabase for Regulatory Grade micrObial Sequences (FDA-ARGOS): Supporting development and validation of Infectious Disease Dx tests.</title>
        <authorList>
            <person name="Minogue T."/>
            <person name="Wolcott M."/>
            <person name="Wasieloski L."/>
            <person name="Aguilar W."/>
            <person name="Moore D."/>
            <person name="Tallon L."/>
            <person name="Sadzewicz L."/>
            <person name="Ott S."/>
            <person name="Zhao X."/>
            <person name="Nagaraj S."/>
            <person name="Vavikolanu K."/>
            <person name="Aluvathingal J."/>
            <person name="Nadendla S."/>
            <person name="Sichtig H."/>
        </authorList>
    </citation>
    <scope>NUCLEOTIDE SEQUENCE [LARGE SCALE GENOMIC DNA]</scope>
    <source>
        <strain evidence="3">FDAARGOS_404</strain>
    </source>
</reference>
<evidence type="ECO:0000313" key="1">
    <source>
        <dbReference type="EMBL" id="PHH02680.1"/>
    </source>
</evidence>
<name>A0A4V6JHB9_9ENTR</name>
<reference evidence="1" key="1">
    <citation type="submission" date="2017-09" db="EMBL/GenBank/DDBJ databases">
        <title>FDA dAtabase for Regulatory Grade micrObial Sequences (FDA-ARGOS): Supporting development and validation of Infectious Disease Dx tests.</title>
        <authorList>
            <person name="Minogue T."/>
            <person name="Wolcott M."/>
            <person name="Wasieloski L."/>
            <person name="Aguilar W."/>
            <person name="Moore D."/>
            <person name="Tallon L.J."/>
            <person name="Sadzewicz L."/>
            <person name="Ott S."/>
            <person name="Zhao X."/>
            <person name="Nagaraj S."/>
            <person name="Vavikolanu K."/>
            <person name="Aluvathingal J."/>
            <person name="Nadendla S."/>
            <person name="Sichtig H."/>
        </authorList>
    </citation>
    <scope>NUCLEOTIDE SEQUENCE</scope>
    <source>
        <strain evidence="1">FDAARGOS_404</strain>
    </source>
</reference>
<evidence type="ECO:0000313" key="3">
    <source>
        <dbReference type="Proteomes" id="UP000222768"/>
    </source>
</evidence>
<organism evidence="2 4">
    <name type="scientific">Leclercia adecarboxylata</name>
    <dbReference type="NCBI Taxonomy" id="83655"/>
    <lineage>
        <taxon>Bacteria</taxon>
        <taxon>Pseudomonadati</taxon>
        <taxon>Pseudomonadota</taxon>
        <taxon>Gammaproteobacteria</taxon>
        <taxon>Enterobacterales</taxon>
        <taxon>Enterobacteriaceae</taxon>
        <taxon>Leclercia</taxon>
    </lineage>
</organism>
<dbReference type="RefSeq" id="WP_032616367.1">
    <property type="nucleotide sequence ID" value="NZ_CBCYCG010000001.1"/>
</dbReference>
<reference evidence="2 4" key="3">
    <citation type="submission" date="2019-05" db="EMBL/GenBank/DDBJ databases">
        <authorList>
            <consortium name="Pathogen Informatics"/>
        </authorList>
    </citation>
    <scope>NUCLEOTIDE SEQUENCE [LARGE SCALE GENOMIC DNA]</scope>
    <source>
        <strain evidence="2 4">NCTC13032</strain>
    </source>
</reference>
<evidence type="ECO:0000313" key="4">
    <source>
        <dbReference type="Proteomes" id="UP000310719"/>
    </source>
</evidence>
<proteinExistence type="predicted"/>
<dbReference type="EMBL" id="PDLK01000002">
    <property type="protein sequence ID" value="PHH02680.1"/>
    <property type="molecule type" value="Genomic_DNA"/>
</dbReference>
<protein>
    <submittedName>
        <fullName evidence="2">Uncharacterized protein</fullName>
    </submittedName>
</protein>
<sequence length="129" mass="13801">MNENINKLGTKEALLYAVTDAKTPNNGIITGISSLISYDKNTVLQKDIVTYPDDTTAFVMSAPTTRMTTEVNVKMLSAAASGTLISNGDVITNAGQTSMALVIFENNTGMCCVMDEEEDEDLKAKGIII</sequence>
<evidence type="ECO:0000313" key="2">
    <source>
        <dbReference type="EMBL" id="VTP63493.1"/>
    </source>
</evidence>
<dbReference type="STRING" id="83655.APT61_19345"/>
<dbReference type="EMBL" id="LR590464">
    <property type="protein sequence ID" value="VTP63493.1"/>
    <property type="molecule type" value="Genomic_DNA"/>
</dbReference>
<dbReference type="Proteomes" id="UP000310719">
    <property type="component" value="Chromosome"/>
</dbReference>
<accession>A0A4V6JHB9</accession>
<gene>
    <name evidence="1" type="ORF">CRX53_01235</name>
    <name evidence="2" type="ORF">NCTC13032_00889</name>
</gene>
<dbReference type="Proteomes" id="UP000222768">
    <property type="component" value="Unassembled WGS sequence"/>
</dbReference>